<dbReference type="RefSeq" id="WP_117300321.1">
    <property type="nucleotide sequence ID" value="NZ_QVQT02000004.1"/>
</dbReference>
<evidence type="ECO:0000313" key="5">
    <source>
        <dbReference type="Proteomes" id="UP000264702"/>
    </source>
</evidence>
<dbReference type="OrthoDB" id="117081at2"/>
<dbReference type="PANTHER" id="PTHR34978:SF3">
    <property type="entry name" value="SLR0241 PROTEIN"/>
    <property type="match status" value="1"/>
</dbReference>
<comment type="caution">
    <text evidence="4">The sequence shown here is derived from an EMBL/GenBank/DDBJ whole genome shotgun (WGS) entry which is preliminary data.</text>
</comment>
<gene>
    <name evidence="4" type="ORF">D0Y96_12395</name>
</gene>
<dbReference type="CDD" id="cd07341">
    <property type="entry name" value="M56_BlaR1_MecR1_like"/>
    <property type="match status" value="1"/>
</dbReference>
<feature type="compositionally biased region" description="Polar residues" evidence="1">
    <location>
        <begin position="437"/>
        <end position="470"/>
    </location>
</feature>
<feature type="domain" description="Peptidase M56" evidence="3">
    <location>
        <begin position="216"/>
        <end position="338"/>
    </location>
</feature>
<name>A0A372IMV7_9BACT</name>
<keyword evidence="5" id="KW-1185">Reference proteome</keyword>
<dbReference type="Pfam" id="PF05569">
    <property type="entry name" value="Peptidase_M56"/>
    <property type="match status" value="1"/>
</dbReference>
<proteinExistence type="predicted"/>
<keyword evidence="2" id="KW-1133">Transmembrane helix</keyword>
<dbReference type="InterPro" id="IPR008756">
    <property type="entry name" value="Peptidase_M56"/>
</dbReference>
<feature type="region of interest" description="Disordered" evidence="1">
    <location>
        <begin position="430"/>
        <end position="484"/>
    </location>
</feature>
<feature type="transmembrane region" description="Helical" evidence="2">
    <location>
        <begin position="179"/>
        <end position="200"/>
    </location>
</feature>
<accession>A0A372IMV7</accession>
<dbReference type="EMBL" id="QVQT01000004">
    <property type="protein sequence ID" value="RFU16205.1"/>
    <property type="molecule type" value="Genomic_DNA"/>
</dbReference>
<organism evidence="4 5">
    <name type="scientific">Paracidobacterium acidisoli</name>
    <dbReference type="NCBI Taxonomy" id="2303751"/>
    <lineage>
        <taxon>Bacteria</taxon>
        <taxon>Pseudomonadati</taxon>
        <taxon>Acidobacteriota</taxon>
        <taxon>Terriglobia</taxon>
        <taxon>Terriglobales</taxon>
        <taxon>Acidobacteriaceae</taxon>
        <taxon>Paracidobacterium</taxon>
    </lineage>
</organism>
<sequence>MTWTGFADGLSAHTLLMTAQRLGRMALEPAARTAVLAGLVWSGLRLGGVRQVRAQRLAWGLVLLGSVAMPALMRWPVLPANGTVERWLAVPVRETAAAPGQEPGKTAATVDTAAWPSVPRSTVRHQKPKAGGIDYAVHPVAEGGAWPVATHPAVAAKTATAGASAEAIGRKLAAYAQRWAGVVWMGVSVLLLLRLLMGLAMAMRIWARAEEASALLEPRCAVRISGEVPTPVTFGAGVVLPASYTEWDRSKLRMVLAHERAHVRQGDFWLQLAARVYASVFWFSPVSWWMKRRLTELGEAMSDRAAAEEAEDRSSYAEVLLEFAAMPRRTARMAAMTGMSIAGWGLRRASLRKRIELLLTERQFRMAFTSSRIHAMAALVLVPAAIVAAASPVVQAAGAKQTAPVAQTAPVQTAAPSTAAAAPSAQAAGAAPVVQANPETSAAPQSAAGTDSQTAAPQVTANPASQNTAVPAQDDAPVVRTEPVGPVAPDDAAPVMVLQAGPGVVAGPVILQRAGPEQGMLISGPVVGQNDSDDDGQDRWTIVSNGTMRLSGAGEGRFFGDVQKLQGKEHGSYILFRHEGKAYVIDDPALVEQARNLYAPLSDLGRRQAELGEQQARLGGEQAALGRLQAGMEIRVPDIHVSIDTKMLQKQIEQAQKFNQQRMADLQEKLKKLPPDLKITIPDVSVDTKQLQLQLKELDQIHGPDMSAMQQQLAHVQVQLGALQSHLAGQQAELGEKQAKLGEQQAELGKQQAELGQQQSKVAEQANTTMKMMLDQALKSGKAKPVE</sequence>
<evidence type="ECO:0000259" key="3">
    <source>
        <dbReference type="Pfam" id="PF05569"/>
    </source>
</evidence>
<evidence type="ECO:0000256" key="1">
    <source>
        <dbReference type="SAM" id="MobiDB-lite"/>
    </source>
</evidence>
<evidence type="ECO:0000313" key="4">
    <source>
        <dbReference type="EMBL" id="RFU16205.1"/>
    </source>
</evidence>
<feature type="transmembrane region" description="Helical" evidence="2">
    <location>
        <begin position="30"/>
        <end position="48"/>
    </location>
</feature>
<protein>
    <recommendedName>
        <fullName evidence="3">Peptidase M56 domain-containing protein</fullName>
    </recommendedName>
</protein>
<dbReference type="AlphaFoldDB" id="A0A372IMV7"/>
<dbReference type="Proteomes" id="UP000264702">
    <property type="component" value="Unassembled WGS sequence"/>
</dbReference>
<keyword evidence="2" id="KW-0812">Transmembrane</keyword>
<dbReference type="PANTHER" id="PTHR34978">
    <property type="entry name" value="POSSIBLE SENSOR-TRANSDUCER PROTEIN BLAR"/>
    <property type="match status" value="1"/>
</dbReference>
<reference evidence="4 5" key="1">
    <citation type="submission" date="2018-08" db="EMBL/GenBank/DDBJ databases">
        <title>Acidipila sp. 4G-K13, an acidobacterium isolated from forest soil.</title>
        <authorList>
            <person name="Gao Z.-H."/>
            <person name="Qiu L.-H."/>
        </authorList>
    </citation>
    <scope>NUCLEOTIDE SEQUENCE [LARGE SCALE GENOMIC DNA]</scope>
    <source>
        <strain evidence="4 5">4G-K13</strain>
    </source>
</reference>
<dbReference type="InterPro" id="IPR052173">
    <property type="entry name" value="Beta-lactam_resp_regulator"/>
</dbReference>
<keyword evidence="2" id="KW-0472">Membrane</keyword>
<evidence type="ECO:0000256" key="2">
    <source>
        <dbReference type="SAM" id="Phobius"/>
    </source>
</evidence>